<evidence type="ECO:0000256" key="7">
    <source>
        <dbReference type="ARBA" id="ARBA00023242"/>
    </source>
</evidence>
<dbReference type="OrthoDB" id="10251401at2759"/>
<organism evidence="18 19">
    <name type="scientific">Brassicogethes aeneus</name>
    <name type="common">Rape pollen beetle</name>
    <name type="synonym">Meligethes aeneus</name>
    <dbReference type="NCBI Taxonomy" id="1431903"/>
    <lineage>
        <taxon>Eukaryota</taxon>
        <taxon>Metazoa</taxon>
        <taxon>Ecdysozoa</taxon>
        <taxon>Arthropoda</taxon>
        <taxon>Hexapoda</taxon>
        <taxon>Insecta</taxon>
        <taxon>Pterygota</taxon>
        <taxon>Neoptera</taxon>
        <taxon>Endopterygota</taxon>
        <taxon>Coleoptera</taxon>
        <taxon>Polyphaga</taxon>
        <taxon>Cucujiformia</taxon>
        <taxon>Nitidulidae</taxon>
        <taxon>Meligethinae</taxon>
        <taxon>Brassicogethes</taxon>
    </lineage>
</organism>
<evidence type="ECO:0000256" key="4">
    <source>
        <dbReference type="ARBA" id="ARBA00016437"/>
    </source>
</evidence>
<evidence type="ECO:0000259" key="12">
    <source>
        <dbReference type="Pfam" id="PF03813"/>
    </source>
</evidence>
<feature type="domain" description="Nrap protein" evidence="17">
    <location>
        <begin position="1004"/>
        <end position="1131"/>
    </location>
</feature>
<dbReference type="Gene3D" id="3.30.70.3030">
    <property type="match status" value="1"/>
</dbReference>
<evidence type="ECO:0000256" key="3">
    <source>
        <dbReference type="ARBA" id="ARBA00006674"/>
    </source>
</evidence>
<dbReference type="Pfam" id="PF17403">
    <property type="entry name" value="Nrap_D2"/>
    <property type="match status" value="1"/>
</dbReference>
<dbReference type="PANTHER" id="PTHR17972:SF0">
    <property type="entry name" value="NUCLEOLAR PROTEIN 6"/>
    <property type="match status" value="1"/>
</dbReference>
<dbReference type="Gene3D" id="1.10.1410.10">
    <property type="match status" value="2"/>
</dbReference>
<evidence type="ECO:0000256" key="9">
    <source>
        <dbReference type="ARBA" id="ARBA00035020"/>
    </source>
</evidence>
<evidence type="ECO:0000259" key="17">
    <source>
        <dbReference type="Pfam" id="PF17407"/>
    </source>
</evidence>
<evidence type="ECO:0000313" key="18">
    <source>
        <dbReference type="EMBL" id="CAH0552232.1"/>
    </source>
</evidence>
<dbReference type="PANTHER" id="PTHR17972">
    <property type="entry name" value="NUCLEOLAR RNA-ASSOCIATED PROTEIN"/>
    <property type="match status" value="1"/>
</dbReference>
<reference evidence="18" key="1">
    <citation type="submission" date="2021-12" db="EMBL/GenBank/DDBJ databases">
        <authorList>
            <person name="King R."/>
        </authorList>
    </citation>
    <scope>NUCLEOTIDE SEQUENCE</scope>
</reference>
<keyword evidence="7 10" id="KW-0539">Nucleus</keyword>
<dbReference type="InterPro" id="IPR035370">
    <property type="entry name" value="Nrap_D5"/>
</dbReference>
<feature type="region of interest" description="Disordered" evidence="11">
    <location>
        <begin position="1"/>
        <end position="49"/>
    </location>
</feature>
<dbReference type="GO" id="GO:0034456">
    <property type="term" value="C:UTP-C complex"/>
    <property type="evidence" value="ECO:0007669"/>
    <property type="project" value="TreeGrafter"/>
</dbReference>
<feature type="domain" description="Nrap protein" evidence="14">
    <location>
        <begin position="474"/>
        <end position="623"/>
    </location>
</feature>
<dbReference type="GO" id="GO:0006364">
    <property type="term" value="P:rRNA processing"/>
    <property type="evidence" value="ECO:0007669"/>
    <property type="project" value="TreeGrafter"/>
</dbReference>
<dbReference type="Pfam" id="PF17405">
    <property type="entry name" value="Nrap_D4"/>
    <property type="match status" value="1"/>
</dbReference>
<keyword evidence="6 10" id="KW-0694">RNA-binding</keyword>
<evidence type="ECO:0000259" key="13">
    <source>
        <dbReference type="Pfam" id="PF17403"/>
    </source>
</evidence>
<comment type="similarity">
    <text evidence="3 10">Belongs to the NRAP family.</text>
</comment>
<evidence type="ECO:0000256" key="6">
    <source>
        <dbReference type="ARBA" id="ARBA00022884"/>
    </source>
</evidence>
<name>A0A9P0FE73_BRAAE</name>
<dbReference type="Pfam" id="PF17406">
    <property type="entry name" value="Nrap_D5"/>
    <property type="match status" value="1"/>
</dbReference>
<keyword evidence="19" id="KW-1185">Reference proteome</keyword>
<proteinExistence type="inferred from homology"/>
<feature type="domain" description="Nrap protein" evidence="13">
    <location>
        <begin position="337"/>
        <end position="470"/>
    </location>
</feature>
<evidence type="ECO:0000256" key="5">
    <source>
        <dbReference type="ARBA" id="ARBA00022454"/>
    </source>
</evidence>
<comment type="function">
    <text evidence="8">Part of the small subunit (SSU) processome, first precursor of the small eukaryotic ribosomal subunit. During the assembly of the SSU processome in the nucleolus, many ribosome biogenesis factors, an RNA chaperone and ribosomal proteins associate with the nascent pre-rRNA and work in concert to generate RNA folding, modifications, rearrangements and cleavage as well as targeted degradation of pre-ribosomal RNA by the RNA exosome.</text>
</comment>
<dbReference type="Pfam" id="PF17407">
    <property type="entry name" value="Nrap_D6"/>
    <property type="match status" value="1"/>
</dbReference>
<dbReference type="GO" id="GO:0005694">
    <property type="term" value="C:chromosome"/>
    <property type="evidence" value="ECO:0007669"/>
    <property type="project" value="UniProtKB-SubCell"/>
</dbReference>
<evidence type="ECO:0000256" key="8">
    <source>
        <dbReference type="ARBA" id="ARBA00035000"/>
    </source>
</evidence>
<evidence type="ECO:0000256" key="2">
    <source>
        <dbReference type="ARBA" id="ARBA00004604"/>
    </source>
</evidence>
<dbReference type="AlphaFoldDB" id="A0A9P0FE73"/>
<dbReference type="Pfam" id="PF17404">
    <property type="entry name" value="Nrap_D3"/>
    <property type="match status" value="1"/>
</dbReference>
<dbReference type="Proteomes" id="UP001154078">
    <property type="component" value="Chromosome 2"/>
</dbReference>
<comment type="subunit">
    <text evidence="9">Part of the small subunit (SSU) processome, composed of more than 70 proteins and the RNA chaperone small nucleolar RNA (snoRNA) U3.</text>
</comment>
<feature type="domain" description="Nrap protein" evidence="16">
    <location>
        <begin position="846"/>
        <end position="1000"/>
    </location>
</feature>
<dbReference type="GO" id="GO:0032040">
    <property type="term" value="C:small-subunit processome"/>
    <property type="evidence" value="ECO:0007669"/>
    <property type="project" value="TreeGrafter"/>
</dbReference>
<dbReference type="InterPro" id="IPR005554">
    <property type="entry name" value="NOL6/Upt22"/>
</dbReference>
<feature type="compositionally biased region" description="Acidic residues" evidence="11">
    <location>
        <begin position="8"/>
        <end position="31"/>
    </location>
</feature>
<evidence type="ECO:0000259" key="16">
    <source>
        <dbReference type="Pfam" id="PF17406"/>
    </source>
</evidence>
<keyword evidence="5" id="KW-0158">Chromosome</keyword>
<feature type="domain" description="Nrap protein" evidence="12">
    <location>
        <begin position="196"/>
        <end position="328"/>
    </location>
</feature>
<evidence type="ECO:0000256" key="10">
    <source>
        <dbReference type="RuleBase" id="RU364032"/>
    </source>
</evidence>
<evidence type="ECO:0000259" key="15">
    <source>
        <dbReference type="Pfam" id="PF17405"/>
    </source>
</evidence>
<evidence type="ECO:0000256" key="11">
    <source>
        <dbReference type="SAM" id="MobiDB-lite"/>
    </source>
</evidence>
<dbReference type="InterPro" id="IPR035369">
    <property type="entry name" value="Nrap_D4"/>
</dbReference>
<evidence type="ECO:0000259" key="14">
    <source>
        <dbReference type="Pfam" id="PF17404"/>
    </source>
</evidence>
<protein>
    <recommendedName>
        <fullName evidence="4 10">Nucleolar protein 6</fullName>
    </recommendedName>
</protein>
<evidence type="ECO:0000256" key="1">
    <source>
        <dbReference type="ARBA" id="ARBA00004286"/>
    </source>
</evidence>
<dbReference type="InterPro" id="IPR035082">
    <property type="entry name" value="Nrap_D1"/>
</dbReference>
<dbReference type="Pfam" id="PF03813">
    <property type="entry name" value="Nrap"/>
    <property type="match status" value="1"/>
</dbReference>
<accession>A0A9P0FE73</accession>
<dbReference type="GO" id="GO:0006409">
    <property type="term" value="P:tRNA export from nucleus"/>
    <property type="evidence" value="ECO:0007669"/>
    <property type="project" value="TreeGrafter"/>
</dbReference>
<dbReference type="GO" id="GO:0003723">
    <property type="term" value="F:RNA binding"/>
    <property type="evidence" value="ECO:0007669"/>
    <property type="project" value="UniProtKB-KW"/>
</dbReference>
<dbReference type="GO" id="GO:0032545">
    <property type="term" value="C:CURI complex"/>
    <property type="evidence" value="ECO:0007669"/>
    <property type="project" value="TreeGrafter"/>
</dbReference>
<gene>
    <name evidence="18" type="ORF">MELIAE_LOCUS4655</name>
</gene>
<feature type="domain" description="Nrap protein" evidence="15">
    <location>
        <begin position="649"/>
        <end position="843"/>
    </location>
</feature>
<sequence length="1134" mass="131076">MDFKSEMFEDMIDEDSGNEDDSDEISEDENQEQSSNSKRKSSLDKSGVKKVKYDDITDKTKNKNKGLYKPPTVEELNELKETENLFNNNLFRLQIKELVAEIEIKNKRKKFIETWFKQFQAVIGKINEYEGVMLSKIKPQGKKKRKFLDNLASKYVNYIKTDQDLELKFVRPDSVEAFGLFECKSLPGPQLEYKINLKIPKSCFHLKDFLNNRYLVKRYYYLLYILEEISSCDIIDDVSVMYHEDNYLLPILNITPTGCDKVNIKIYATPSEDYFKALRCLPEQNNVKSDLFSDKIGNLDDLKNTPTLLYNCTLGHDFTLSINNDYIKGLLHDQPNVQEGLKLISVWVKQRELDVGVVSLSENIILYVVVYLLSKKKINKHMSSYQVVRNFWSFIATNEVPVSICDVSQDVLSKFKENFDVVLLDKTGCYNVVGFLTQDFYKRVKMECEIALQHLDDNRVNSFHTLFLTKLPFHLQYDVILSVQNLPKPEEMQFTDKEKAKSIGYHSLLAVKNISDTLKRGLNKRVLNLVPRLTNVGPNGTPENVVFGVNLDPDHAFGFIELGPALNDHLEAEKFRIFWGNLCSNRRFRDGSAKVAVYFKTRTVRDKRLIIKKIIDFVMGEKLSLNYKLYYDDFEDVLLTKKLITRYPIGTNEEVSLKIITTSDELGKKIRELKMSLSITGVQGVSDVYSYTEVFPPLPTNYEVGGIITESKENNIIFSDTNKIKKVPRYAQVVNCVLQLEHSSKWPNDLKGIKYIKTAFYMEMAKTLEKKYGILTNITKEYLEVFYEGLVFRYKIYLPKEIGLLKRSMENGSVAFRDNLESSNLNMELNILPKTTAGLKGIQSQHPSYGPGTALIKRWLRSQLIDDFHFPDIVVNLLNASLYLTGTSFVTPNTPQMSFLRFLKFFSESQWDLQSVLVNFNDEITKEDIIDLEGKLQENREALQPLYIITPYDNGQSIFTKNSPTKQVLSRVKDLAIATLSFYSEKLLKSEKCDIKELFLPNWQGYNLLIQLNPLLNSRRHERILNSDESKILIEKYDPKVNSKIPICDFNPVEIYLEELRENYGEFASFFHDTYGGNTIGVLWNPKIFESKDFKVPNVNGRKLENDKLVTNVDALIEDFYIIGKDLVKTIEVQ</sequence>
<evidence type="ECO:0000313" key="19">
    <source>
        <dbReference type="Proteomes" id="UP001154078"/>
    </source>
</evidence>
<dbReference type="FunFam" id="1.10.1410.10:FF:000006">
    <property type="entry name" value="Nucleolar protein 6"/>
    <property type="match status" value="1"/>
</dbReference>
<comment type="subcellular location">
    <subcellularLocation>
        <location evidence="1">Chromosome</location>
    </subcellularLocation>
    <subcellularLocation>
        <location evidence="2 10">Nucleus</location>
        <location evidence="2 10">Nucleolus</location>
    </subcellularLocation>
</comment>
<dbReference type="InterPro" id="IPR035367">
    <property type="entry name" value="Nrap_D2"/>
</dbReference>
<dbReference type="InterPro" id="IPR035371">
    <property type="entry name" value="Nrap_D6"/>
</dbReference>
<dbReference type="EMBL" id="OV121133">
    <property type="protein sequence ID" value="CAH0552232.1"/>
    <property type="molecule type" value="Genomic_DNA"/>
</dbReference>
<dbReference type="InterPro" id="IPR035368">
    <property type="entry name" value="Nrap_D3"/>
</dbReference>